<organism evidence="5 6">
    <name type="scientific">Tianweitania populi</name>
    <dbReference type="NCBI Taxonomy" id="1607949"/>
    <lineage>
        <taxon>Bacteria</taxon>
        <taxon>Pseudomonadati</taxon>
        <taxon>Pseudomonadota</taxon>
        <taxon>Alphaproteobacteria</taxon>
        <taxon>Hyphomicrobiales</taxon>
        <taxon>Phyllobacteriaceae</taxon>
        <taxon>Tianweitania</taxon>
    </lineage>
</organism>
<dbReference type="InterPro" id="IPR036388">
    <property type="entry name" value="WH-like_DNA-bd_sf"/>
</dbReference>
<dbReference type="PANTHER" id="PTHR43537">
    <property type="entry name" value="TRANSCRIPTIONAL REGULATOR, GNTR FAMILY"/>
    <property type="match status" value="1"/>
</dbReference>
<dbReference type="CDD" id="cd07377">
    <property type="entry name" value="WHTH_GntR"/>
    <property type="match status" value="1"/>
</dbReference>
<keyword evidence="6" id="KW-1185">Reference proteome</keyword>
<dbReference type="PROSITE" id="PS50949">
    <property type="entry name" value="HTH_GNTR"/>
    <property type="match status" value="1"/>
</dbReference>
<keyword evidence="3" id="KW-0804">Transcription</keyword>
<dbReference type="PANTHER" id="PTHR43537:SF44">
    <property type="entry name" value="GNTR FAMILY REGULATORY PROTEIN"/>
    <property type="match status" value="1"/>
</dbReference>
<dbReference type="PRINTS" id="PR00035">
    <property type="entry name" value="HTHGNTR"/>
</dbReference>
<gene>
    <name evidence="5" type="ORF">GCM10016234_15930</name>
</gene>
<evidence type="ECO:0000256" key="2">
    <source>
        <dbReference type="ARBA" id="ARBA00023125"/>
    </source>
</evidence>
<reference evidence="5" key="2">
    <citation type="submission" date="2020-09" db="EMBL/GenBank/DDBJ databases">
        <authorList>
            <person name="Sun Q."/>
            <person name="Kim S."/>
        </authorList>
    </citation>
    <scope>NUCLEOTIDE SEQUENCE</scope>
    <source>
        <strain evidence="5">KCTC 42249</strain>
    </source>
</reference>
<dbReference type="SMART" id="SM00345">
    <property type="entry name" value="HTH_GNTR"/>
    <property type="match status" value="1"/>
</dbReference>
<dbReference type="SMART" id="SM00895">
    <property type="entry name" value="FCD"/>
    <property type="match status" value="1"/>
</dbReference>
<dbReference type="AlphaFoldDB" id="A0A8J3DW88"/>
<dbReference type="GO" id="GO:0003677">
    <property type="term" value="F:DNA binding"/>
    <property type="evidence" value="ECO:0007669"/>
    <property type="project" value="UniProtKB-KW"/>
</dbReference>
<dbReference type="EMBL" id="BMZQ01000001">
    <property type="protein sequence ID" value="GHD12087.1"/>
    <property type="molecule type" value="Genomic_DNA"/>
</dbReference>
<dbReference type="Pfam" id="PF00392">
    <property type="entry name" value="GntR"/>
    <property type="match status" value="1"/>
</dbReference>
<comment type="caution">
    <text evidence="5">The sequence shown here is derived from an EMBL/GenBank/DDBJ whole genome shotgun (WGS) entry which is preliminary data.</text>
</comment>
<dbReference type="Proteomes" id="UP000630142">
    <property type="component" value="Unassembled WGS sequence"/>
</dbReference>
<keyword evidence="1" id="KW-0805">Transcription regulation</keyword>
<sequence length="266" mass="29182">MRSITANGQINEKGGRRPVKDNLLHTLVDRIISGQIAEGSTLPNEAELKEYYGVSRTALRECMQHLVAQGIVRSRTRAGTVVLPREQWNYLDPIVLDAMMRHPKDDRFYRSLIDARFVLEPAAAEAAAQNASTREIMTIAEAFDEMASAHSLYTDAWSQADLRFHAAIINASGNWVFKQFITAIGAALLASFRITNRASQSHEQALDVHRAVLDAIRMRDAKKARLSMEALVNGARVELAAALGDGKGNVPIIPVNPLPDATAASK</sequence>
<proteinExistence type="predicted"/>
<evidence type="ECO:0000256" key="3">
    <source>
        <dbReference type="ARBA" id="ARBA00023163"/>
    </source>
</evidence>
<reference evidence="5" key="1">
    <citation type="journal article" date="2014" name="Int. J. Syst. Evol. Microbiol.">
        <title>Complete genome sequence of Corynebacterium casei LMG S-19264T (=DSM 44701T), isolated from a smear-ripened cheese.</title>
        <authorList>
            <consortium name="US DOE Joint Genome Institute (JGI-PGF)"/>
            <person name="Walter F."/>
            <person name="Albersmeier A."/>
            <person name="Kalinowski J."/>
            <person name="Ruckert C."/>
        </authorList>
    </citation>
    <scope>NUCLEOTIDE SEQUENCE</scope>
    <source>
        <strain evidence="5">KCTC 42249</strain>
    </source>
</reference>
<evidence type="ECO:0000313" key="5">
    <source>
        <dbReference type="EMBL" id="GHD12087.1"/>
    </source>
</evidence>
<protein>
    <submittedName>
        <fullName evidence="5">GntR family transcriptional regulator</fullName>
    </submittedName>
</protein>
<feature type="domain" description="HTH gntR-type" evidence="4">
    <location>
        <begin position="17"/>
        <end position="85"/>
    </location>
</feature>
<name>A0A8J3DW88_9HYPH</name>
<keyword evidence="2" id="KW-0238">DNA-binding</keyword>
<evidence type="ECO:0000256" key="1">
    <source>
        <dbReference type="ARBA" id="ARBA00023015"/>
    </source>
</evidence>
<accession>A0A8J3DW88</accession>
<dbReference type="InterPro" id="IPR036390">
    <property type="entry name" value="WH_DNA-bd_sf"/>
</dbReference>
<dbReference type="RefSeq" id="WP_189502902.1">
    <property type="nucleotide sequence ID" value="NZ_BMZQ01000001.1"/>
</dbReference>
<dbReference type="Pfam" id="PF07729">
    <property type="entry name" value="FCD"/>
    <property type="match status" value="1"/>
</dbReference>
<dbReference type="Gene3D" id="1.10.10.10">
    <property type="entry name" value="Winged helix-like DNA-binding domain superfamily/Winged helix DNA-binding domain"/>
    <property type="match status" value="1"/>
</dbReference>
<dbReference type="SUPFAM" id="SSF46785">
    <property type="entry name" value="Winged helix' DNA-binding domain"/>
    <property type="match status" value="1"/>
</dbReference>
<dbReference type="SUPFAM" id="SSF48008">
    <property type="entry name" value="GntR ligand-binding domain-like"/>
    <property type="match status" value="1"/>
</dbReference>
<dbReference type="Gene3D" id="1.20.120.530">
    <property type="entry name" value="GntR ligand-binding domain-like"/>
    <property type="match status" value="1"/>
</dbReference>
<dbReference type="InterPro" id="IPR011711">
    <property type="entry name" value="GntR_C"/>
</dbReference>
<dbReference type="InterPro" id="IPR008920">
    <property type="entry name" value="TF_FadR/GntR_C"/>
</dbReference>
<evidence type="ECO:0000313" key="6">
    <source>
        <dbReference type="Proteomes" id="UP000630142"/>
    </source>
</evidence>
<dbReference type="GO" id="GO:0003700">
    <property type="term" value="F:DNA-binding transcription factor activity"/>
    <property type="evidence" value="ECO:0007669"/>
    <property type="project" value="InterPro"/>
</dbReference>
<evidence type="ECO:0000259" key="4">
    <source>
        <dbReference type="PROSITE" id="PS50949"/>
    </source>
</evidence>
<dbReference type="InterPro" id="IPR000524">
    <property type="entry name" value="Tscrpt_reg_HTH_GntR"/>
</dbReference>